<evidence type="ECO:0000259" key="1">
    <source>
        <dbReference type="Pfam" id="PF12773"/>
    </source>
</evidence>
<feature type="domain" description="SPFH" evidence="3">
    <location>
        <begin position="34"/>
        <end position="237"/>
    </location>
</feature>
<evidence type="ECO:0008006" key="6">
    <source>
        <dbReference type="Google" id="ProtNLM"/>
    </source>
</evidence>
<evidence type="ECO:0000259" key="2">
    <source>
        <dbReference type="Pfam" id="PF13240"/>
    </source>
</evidence>
<dbReference type="RefSeq" id="WP_012036866.1">
    <property type="nucleotide sequence ID" value="NC_009464.1"/>
</dbReference>
<dbReference type="Gene3D" id="3.30.479.30">
    <property type="entry name" value="Band 7 domain"/>
    <property type="match status" value="1"/>
</dbReference>
<organism evidence="4 5">
    <name type="scientific">Methanocella arvoryzae (strain DSM 22066 / NBRC 105507 / MRE50)</name>
    <dbReference type="NCBI Taxonomy" id="351160"/>
    <lineage>
        <taxon>Archaea</taxon>
        <taxon>Methanobacteriati</taxon>
        <taxon>Methanobacteriota</taxon>
        <taxon>Stenosarchaea group</taxon>
        <taxon>Methanomicrobia</taxon>
        <taxon>Methanocellales</taxon>
        <taxon>Methanocellaceae</taxon>
        <taxon>Methanocella</taxon>
    </lineage>
</organism>
<dbReference type="KEGG" id="rci:RCIX132"/>
<name>Q0W7L3_METAR</name>
<dbReference type="InterPro" id="IPR036013">
    <property type="entry name" value="Band_7/SPFH_dom_sf"/>
</dbReference>
<evidence type="ECO:0000313" key="5">
    <source>
        <dbReference type="Proteomes" id="UP000000663"/>
    </source>
</evidence>
<dbReference type="OrthoDB" id="53394at2157"/>
<dbReference type="Pfam" id="PF12773">
    <property type="entry name" value="DZR"/>
    <property type="match status" value="1"/>
</dbReference>
<feature type="domain" description="DZANK-type" evidence="1">
    <location>
        <begin position="307"/>
        <end position="351"/>
    </location>
</feature>
<dbReference type="InterPro" id="IPR033880">
    <property type="entry name" value="SPFH_YdjI"/>
</dbReference>
<dbReference type="GeneID" id="5143465"/>
<keyword evidence="5" id="KW-1185">Reference proteome</keyword>
<dbReference type="PANTHER" id="PTHR37826:SF2">
    <property type="entry name" value="ZINC-RIBBON DOMAIN-CONTAINING PROTEIN"/>
    <property type="match status" value="1"/>
</dbReference>
<evidence type="ECO:0000259" key="3">
    <source>
        <dbReference type="Pfam" id="PF13421"/>
    </source>
</evidence>
<reference evidence="4 5" key="1">
    <citation type="journal article" date="2006" name="Science">
        <title>Genome of rice cluster I archaea -- the key methane producers in the rice rhizosphere.</title>
        <authorList>
            <person name="Erkel C."/>
            <person name="Kube M."/>
            <person name="Reinhardt R."/>
            <person name="Liesack W."/>
        </authorList>
    </citation>
    <scope>NUCLEOTIDE SEQUENCE [LARGE SCALE GENOMIC DNA]</scope>
    <source>
        <strain evidence="5">DSM 22066 / NBRC 105507 / MRE50</strain>
    </source>
</reference>
<sequence>MAIIGGDKKSVIGAATIAWEENEKRGNIMWKVPRNIRFNDNIVVREDEMAVFYRDGKALDYIDRPDRYALTSMNAPIVGRIVEFLSGVRQDAEVYYIQKRVFDGKFGSKQPYVFRDKDFGLVNLRVFGEFRYKVTGPMNFINQFVGTFSYTTSADVEERIKDQAVVVLYDVLGDAKNGGMGVADLAANLTNIEQAWLERSKAHFEPYGITMDKLSGLYITMPEEVQKAVDTRSSMGVLGTNYMQYQTGQAMREAAQNPSGGGAGAGVGVGAGIGMGYMMVDQMRQMGQQQQQPQQQPQQQAAAGTPCAKCGASVPQGAKFCPSCGAKQETAVCSKCGAALPPGAKFCPSCGQPAGGEQACPKCGTKVAAGSKFCPSCGNQLG</sequence>
<protein>
    <recommendedName>
        <fullName evidence="6">DZANK-type domain-containing protein</fullName>
    </recommendedName>
</protein>
<feature type="domain" description="Zinc-ribbon" evidence="2">
    <location>
        <begin position="360"/>
        <end position="381"/>
    </location>
</feature>
<gene>
    <name evidence="4" type="ORF">RCIX132</name>
</gene>
<dbReference type="PATRIC" id="fig|351160.9.peg.2605"/>
<dbReference type="CDD" id="cd03408">
    <property type="entry name" value="SPFH_like_u1"/>
    <property type="match status" value="1"/>
</dbReference>
<accession>Q0W7L3</accession>
<proteinExistence type="predicted"/>
<dbReference type="Gene3D" id="4.10.1060.50">
    <property type="match status" value="1"/>
</dbReference>
<dbReference type="STRING" id="351160.RCIX132"/>
<dbReference type="Proteomes" id="UP000000663">
    <property type="component" value="Chromosome"/>
</dbReference>
<dbReference type="InterPro" id="IPR038587">
    <property type="entry name" value="Ribosomal_eL40_sf"/>
</dbReference>
<dbReference type="PANTHER" id="PTHR37826">
    <property type="entry name" value="FLOTILLIN BAND_7_5 DOMAIN PROTEIN"/>
    <property type="match status" value="1"/>
</dbReference>
<dbReference type="eggNOG" id="arCOG01917">
    <property type="taxonomic scope" value="Archaea"/>
</dbReference>
<dbReference type="Pfam" id="PF13240">
    <property type="entry name" value="Zn_Ribbon_1"/>
    <property type="match status" value="1"/>
</dbReference>
<dbReference type="EMBL" id="AM114193">
    <property type="protein sequence ID" value="CAJ35630.1"/>
    <property type="molecule type" value="Genomic_DNA"/>
</dbReference>
<dbReference type="InterPro" id="IPR025874">
    <property type="entry name" value="DZR"/>
</dbReference>
<evidence type="ECO:0000313" key="4">
    <source>
        <dbReference type="EMBL" id="CAJ35630.1"/>
    </source>
</evidence>
<dbReference type="Pfam" id="PF13421">
    <property type="entry name" value="Band_7_1"/>
    <property type="match status" value="1"/>
</dbReference>
<dbReference type="AlphaFoldDB" id="Q0W7L3"/>
<dbReference type="InterPro" id="IPR026870">
    <property type="entry name" value="Zinc_ribbon_dom"/>
</dbReference>